<keyword evidence="3" id="KW-1185">Reference proteome</keyword>
<feature type="chain" id="PRO_5044828099" evidence="1">
    <location>
        <begin position="22"/>
        <end position="208"/>
    </location>
</feature>
<dbReference type="Proteomes" id="UP001605036">
    <property type="component" value="Unassembled WGS sequence"/>
</dbReference>
<evidence type="ECO:0000313" key="3">
    <source>
        <dbReference type="Proteomes" id="UP001605036"/>
    </source>
</evidence>
<evidence type="ECO:0000313" key="2">
    <source>
        <dbReference type="EMBL" id="KAL2642936.1"/>
    </source>
</evidence>
<dbReference type="InterPro" id="IPR021851">
    <property type="entry name" value="DUF3455"/>
</dbReference>
<dbReference type="PANTHER" id="PTHR35567">
    <property type="entry name" value="MALATE DEHYDROGENASE (AFU_ORTHOLOGUE AFUA_2G13800)"/>
    <property type="match status" value="1"/>
</dbReference>
<organism evidence="2 3">
    <name type="scientific">Riccia fluitans</name>
    <dbReference type="NCBI Taxonomy" id="41844"/>
    <lineage>
        <taxon>Eukaryota</taxon>
        <taxon>Viridiplantae</taxon>
        <taxon>Streptophyta</taxon>
        <taxon>Embryophyta</taxon>
        <taxon>Marchantiophyta</taxon>
        <taxon>Marchantiopsida</taxon>
        <taxon>Marchantiidae</taxon>
        <taxon>Marchantiales</taxon>
        <taxon>Ricciaceae</taxon>
        <taxon>Riccia</taxon>
    </lineage>
</organism>
<protein>
    <submittedName>
        <fullName evidence="2">Uncharacterized protein</fullName>
    </submittedName>
</protein>
<feature type="signal peptide" evidence="1">
    <location>
        <begin position="1"/>
        <end position="21"/>
    </location>
</feature>
<dbReference type="AlphaFoldDB" id="A0ABD1Z573"/>
<dbReference type="Pfam" id="PF11937">
    <property type="entry name" value="DUF3455"/>
    <property type="match status" value="1"/>
</dbReference>
<proteinExistence type="predicted"/>
<gene>
    <name evidence="2" type="ORF">R1flu_010523</name>
</gene>
<keyword evidence="1" id="KW-0732">Signal</keyword>
<dbReference type="EMBL" id="JBHFFA010000002">
    <property type="protein sequence ID" value="KAL2642936.1"/>
    <property type="molecule type" value="Genomic_DNA"/>
</dbReference>
<dbReference type="PANTHER" id="PTHR35567:SF1">
    <property type="entry name" value="CONSERVED FUNGAL PROTEIN (AFU_ORTHOLOGUE AFUA_1G14230)"/>
    <property type="match status" value="1"/>
</dbReference>
<evidence type="ECO:0000256" key="1">
    <source>
        <dbReference type="SAM" id="SignalP"/>
    </source>
</evidence>
<comment type="caution">
    <text evidence="2">The sequence shown here is derived from an EMBL/GenBank/DDBJ whole genome shotgun (WGS) entry which is preliminary data.</text>
</comment>
<accession>A0ABD1Z573</accession>
<name>A0ABD1Z573_9MARC</name>
<reference evidence="2 3" key="1">
    <citation type="submission" date="2024-09" db="EMBL/GenBank/DDBJ databases">
        <title>Chromosome-scale assembly of Riccia fluitans.</title>
        <authorList>
            <person name="Paukszto L."/>
            <person name="Sawicki J."/>
            <person name="Karawczyk K."/>
            <person name="Piernik-Szablinska J."/>
            <person name="Szczecinska M."/>
            <person name="Mazdziarz M."/>
        </authorList>
    </citation>
    <scope>NUCLEOTIDE SEQUENCE [LARGE SCALE GENOMIC DNA]</scope>
    <source>
        <strain evidence="2">Rf_01</strain>
        <tissue evidence="2">Aerial parts of the thallus</tissue>
    </source>
</reference>
<sequence length="208" mass="23370">MMHRGGIQFLALFILLHQVRTFTLVYGNGIPSSCVKLEAKYKQSLGLDGTDTVEIPEDLQVPAGNKLRFCYFAEGVQEYKFNGTAWNNFNASAILLGRENQIMGQHFYLPEADNLGGQPTWETFSPWSMVTSKPLKKILVMKDATAWVLLQSTHESGSRKRFGRVTYTQRLFTSGSLSPNSSSSEGAVYGQYVESPYTAVYAYYTKHH</sequence>